<accession>A0A918IIV7</accession>
<organism evidence="2 3">
    <name type="scientific">Streptomyces filipinensis</name>
    <dbReference type="NCBI Taxonomy" id="66887"/>
    <lineage>
        <taxon>Bacteria</taxon>
        <taxon>Bacillati</taxon>
        <taxon>Actinomycetota</taxon>
        <taxon>Actinomycetes</taxon>
        <taxon>Kitasatosporales</taxon>
        <taxon>Streptomycetaceae</taxon>
        <taxon>Streptomyces</taxon>
    </lineage>
</organism>
<evidence type="ECO:0000313" key="3">
    <source>
        <dbReference type="Proteomes" id="UP000618795"/>
    </source>
</evidence>
<dbReference type="Proteomes" id="UP000618795">
    <property type="component" value="Unassembled WGS sequence"/>
</dbReference>
<dbReference type="AlphaFoldDB" id="A0A918IIV7"/>
<reference evidence="2" key="1">
    <citation type="journal article" date="2014" name="Int. J. Syst. Evol. Microbiol.">
        <title>Complete genome sequence of Corynebacterium casei LMG S-19264T (=DSM 44701T), isolated from a smear-ripened cheese.</title>
        <authorList>
            <consortium name="US DOE Joint Genome Institute (JGI-PGF)"/>
            <person name="Walter F."/>
            <person name="Albersmeier A."/>
            <person name="Kalinowski J."/>
            <person name="Ruckert C."/>
        </authorList>
    </citation>
    <scope>NUCLEOTIDE SEQUENCE</scope>
    <source>
        <strain evidence="2">JCM 4369</strain>
    </source>
</reference>
<dbReference type="EMBL" id="BMTD01000025">
    <property type="protein sequence ID" value="GGV23428.1"/>
    <property type="molecule type" value="Genomic_DNA"/>
</dbReference>
<protein>
    <submittedName>
        <fullName evidence="2">Uncharacterized protein</fullName>
    </submittedName>
</protein>
<gene>
    <name evidence="2" type="ORF">GCM10010260_74760</name>
</gene>
<evidence type="ECO:0000256" key="1">
    <source>
        <dbReference type="SAM" id="MobiDB-lite"/>
    </source>
</evidence>
<name>A0A918IIV7_9ACTN</name>
<proteinExistence type="predicted"/>
<comment type="caution">
    <text evidence="2">The sequence shown here is derived from an EMBL/GenBank/DDBJ whole genome shotgun (WGS) entry which is preliminary data.</text>
</comment>
<reference evidence="2" key="2">
    <citation type="submission" date="2020-09" db="EMBL/GenBank/DDBJ databases">
        <authorList>
            <person name="Sun Q."/>
            <person name="Ohkuma M."/>
        </authorList>
    </citation>
    <scope>NUCLEOTIDE SEQUENCE</scope>
    <source>
        <strain evidence="2">JCM 4369</strain>
    </source>
</reference>
<evidence type="ECO:0000313" key="2">
    <source>
        <dbReference type="EMBL" id="GGV23428.1"/>
    </source>
</evidence>
<feature type="region of interest" description="Disordered" evidence="1">
    <location>
        <begin position="39"/>
        <end position="62"/>
    </location>
</feature>
<sequence length="62" mass="7413">MYTRARELRELNERLRRAHAREREVALVLQEAMLPARTQVGHRHTAVRYRPAVGPPRYRPRP</sequence>
<keyword evidence="3" id="KW-1185">Reference proteome</keyword>